<name>A0A919VA55_9ACTN</name>
<protein>
    <recommendedName>
        <fullName evidence="2">F5/8 type C domain-containing protein</fullName>
    </recommendedName>
</protein>
<dbReference type="EMBL" id="BOOW01000042">
    <property type="protein sequence ID" value="GII96093.1"/>
    <property type="molecule type" value="Genomic_DNA"/>
</dbReference>
<dbReference type="Gene3D" id="2.60.120.260">
    <property type="entry name" value="Galactose-binding domain-like"/>
    <property type="match status" value="1"/>
</dbReference>
<evidence type="ECO:0000313" key="3">
    <source>
        <dbReference type="EMBL" id="GII96093.1"/>
    </source>
</evidence>
<dbReference type="InterPro" id="IPR008979">
    <property type="entry name" value="Galactose-bd-like_sf"/>
</dbReference>
<dbReference type="GO" id="GO:0003824">
    <property type="term" value="F:catalytic activity"/>
    <property type="evidence" value="ECO:0007669"/>
    <property type="project" value="InterPro"/>
</dbReference>
<comment type="caution">
    <text evidence="3">The sequence shown here is derived from an EMBL/GenBank/DDBJ whole genome shotgun (WGS) entry which is preliminary data.</text>
</comment>
<keyword evidence="1" id="KW-0732">Signal</keyword>
<dbReference type="InterPro" id="IPR005135">
    <property type="entry name" value="Endo/exonuclease/phosphatase"/>
</dbReference>
<dbReference type="Gene3D" id="3.60.10.10">
    <property type="entry name" value="Endonuclease/exonuclease/phosphatase"/>
    <property type="match status" value="1"/>
</dbReference>
<feature type="chain" id="PRO_5039453488" description="F5/8 type C domain-containing protein" evidence="1">
    <location>
        <begin position="38"/>
        <end position="654"/>
    </location>
</feature>
<feature type="signal peptide" evidence="1">
    <location>
        <begin position="1"/>
        <end position="37"/>
    </location>
</feature>
<evidence type="ECO:0000313" key="4">
    <source>
        <dbReference type="Proteomes" id="UP000606172"/>
    </source>
</evidence>
<proteinExistence type="predicted"/>
<dbReference type="Pfam" id="PF00754">
    <property type="entry name" value="F5_F8_type_C"/>
    <property type="match status" value="1"/>
</dbReference>
<dbReference type="SUPFAM" id="SSF49785">
    <property type="entry name" value="Galactose-binding domain-like"/>
    <property type="match status" value="1"/>
</dbReference>
<evidence type="ECO:0000259" key="2">
    <source>
        <dbReference type="PROSITE" id="PS50022"/>
    </source>
</evidence>
<dbReference type="PROSITE" id="PS50022">
    <property type="entry name" value="FA58C_3"/>
    <property type="match status" value="1"/>
</dbReference>
<dbReference type="RefSeq" id="WP_204031123.1">
    <property type="nucleotide sequence ID" value="NZ_BOOW01000042.1"/>
</dbReference>
<dbReference type="PANTHER" id="PTHR41349:SF1">
    <property type="entry name" value="PROTEIN CBG08683"/>
    <property type="match status" value="1"/>
</dbReference>
<dbReference type="InterPro" id="IPR036691">
    <property type="entry name" value="Endo/exonu/phosph_ase_sf"/>
</dbReference>
<keyword evidence="4" id="KW-1185">Reference proteome</keyword>
<sequence>MKDVDARPAGRRPLSRLWSRRLATVAALIALPAPALALMPASAAGSVPTGNVTFSLKDAPAVPYALNLKCGGRPVARTKLMTPDRREATVPLRMKGAADRDCTVEVITNRARGHVNEMKVTVRQGGDVWARDTLYTPHKKAETRPFTLPKQDATIELAAASLPENQAGTPLRLMAWNLWVGATLNRQDTTPTGENLTQAIEYLNEVEPDVLFVVEGYGSGTKVLDGLNAGRPANDRYTGVQITQQPDYSANGDNLWLYTKLKVEKVYPRTAEPDLSSFNFGGAKLRLPDGKHVHAFSMWMWHLSYAYGDTHAAAVENIHGFPRTKTNEQIVAGDYERRMAMGRTLFEKALPAYIGNDDAPVLLGGDLNAWSHLDWTQQFANARGHGGLVLEWPLTKLFTDNGFTDAFRYANPDAARYPGRSWSPVSGYGAVPARIDYIFTRGRDVEVLGSRTDVRRLPRHQGISLDPAFPFYSDHGAVVSDILIRGSGTGQQRPVVAETPENAPGVWPAPPAGTRVPPAELSATASTFKPGVGDPKNAVDGNLQTDYHSDYPVIAPQPHTITVDLGRVRQLSAVRFQPKLRVNMNGTILKGVVQVSEDGTDFTDVKRVEWPRMTAPNDVDMNGVRARYVRLRADYGMGGASALAEIIPYEVPQS</sequence>
<dbReference type="SUPFAM" id="SSF56219">
    <property type="entry name" value="DNase I-like"/>
    <property type="match status" value="1"/>
</dbReference>
<dbReference type="PANTHER" id="PTHR41349">
    <property type="match status" value="1"/>
</dbReference>
<gene>
    <name evidence="3" type="ORF">Ssi02_63240</name>
</gene>
<reference evidence="3" key="1">
    <citation type="submission" date="2021-01" db="EMBL/GenBank/DDBJ databases">
        <title>Whole genome shotgun sequence of Sinosporangium siamense NBRC 109515.</title>
        <authorList>
            <person name="Komaki H."/>
            <person name="Tamura T."/>
        </authorList>
    </citation>
    <scope>NUCLEOTIDE SEQUENCE</scope>
    <source>
        <strain evidence="3">NBRC 109515</strain>
    </source>
</reference>
<feature type="domain" description="F5/8 type C" evidence="2">
    <location>
        <begin position="499"/>
        <end position="651"/>
    </location>
</feature>
<dbReference type="Pfam" id="PF03372">
    <property type="entry name" value="Exo_endo_phos"/>
    <property type="match status" value="1"/>
</dbReference>
<organism evidence="3 4">
    <name type="scientific">Sinosporangium siamense</name>
    <dbReference type="NCBI Taxonomy" id="1367973"/>
    <lineage>
        <taxon>Bacteria</taxon>
        <taxon>Bacillati</taxon>
        <taxon>Actinomycetota</taxon>
        <taxon>Actinomycetes</taxon>
        <taxon>Streptosporangiales</taxon>
        <taxon>Streptosporangiaceae</taxon>
        <taxon>Sinosporangium</taxon>
    </lineage>
</organism>
<evidence type="ECO:0000256" key="1">
    <source>
        <dbReference type="SAM" id="SignalP"/>
    </source>
</evidence>
<dbReference type="AlphaFoldDB" id="A0A919VA55"/>
<dbReference type="Proteomes" id="UP000606172">
    <property type="component" value="Unassembled WGS sequence"/>
</dbReference>
<dbReference type="InterPro" id="IPR000421">
    <property type="entry name" value="FA58C"/>
</dbReference>
<accession>A0A919VA55</accession>